<feature type="domain" description="Phage tail collar" evidence="1">
    <location>
        <begin position="8"/>
        <end position="62"/>
    </location>
</feature>
<protein>
    <submittedName>
        <fullName evidence="2">Tail fiber protein</fullName>
    </submittedName>
</protein>
<comment type="caution">
    <text evidence="2">The sequence shown here is derived from an EMBL/GenBank/DDBJ whole genome shotgun (WGS) entry which is preliminary data.</text>
</comment>
<evidence type="ECO:0000259" key="1">
    <source>
        <dbReference type="Pfam" id="PF07484"/>
    </source>
</evidence>
<dbReference type="InterPro" id="IPR011083">
    <property type="entry name" value="Phage_tail_collar_dom"/>
</dbReference>
<dbReference type="EMBL" id="BAABBW010000001">
    <property type="protein sequence ID" value="GAA4167879.1"/>
    <property type="molecule type" value="Genomic_DNA"/>
</dbReference>
<evidence type="ECO:0000313" key="2">
    <source>
        <dbReference type="EMBL" id="GAA4167879.1"/>
    </source>
</evidence>
<dbReference type="Proteomes" id="UP001501079">
    <property type="component" value="Unassembled WGS sequence"/>
</dbReference>
<dbReference type="RefSeq" id="WP_344751416.1">
    <property type="nucleotide sequence ID" value="NZ_BAABBW010000001.1"/>
</dbReference>
<name>A0ABP7ZQD1_9MICO</name>
<organism evidence="2 3">
    <name type="scientific">Gryllotalpicola koreensis</name>
    <dbReference type="NCBI Taxonomy" id="993086"/>
    <lineage>
        <taxon>Bacteria</taxon>
        <taxon>Bacillati</taxon>
        <taxon>Actinomycetota</taxon>
        <taxon>Actinomycetes</taxon>
        <taxon>Micrococcales</taxon>
        <taxon>Microbacteriaceae</taxon>
        <taxon>Gryllotalpicola</taxon>
    </lineage>
</organism>
<dbReference type="SUPFAM" id="SSF88874">
    <property type="entry name" value="Receptor-binding domain of short tail fibre protein gp12"/>
    <property type="match status" value="1"/>
</dbReference>
<proteinExistence type="predicted"/>
<keyword evidence="3" id="KW-1185">Reference proteome</keyword>
<dbReference type="InterPro" id="IPR037053">
    <property type="entry name" value="Phage_tail_collar_dom_sf"/>
</dbReference>
<accession>A0ABP7ZQD1</accession>
<reference evidence="3" key="1">
    <citation type="journal article" date="2019" name="Int. J. Syst. Evol. Microbiol.">
        <title>The Global Catalogue of Microorganisms (GCM) 10K type strain sequencing project: providing services to taxonomists for standard genome sequencing and annotation.</title>
        <authorList>
            <consortium name="The Broad Institute Genomics Platform"/>
            <consortium name="The Broad Institute Genome Sequencing Center for Infectious Disease"/>
            <person name="Wu L."/>
            <person name="Ma J."/>
        </authorList>
    </citation>
    <scope>NUCLEOTIDE SEQUENCE [LARGE SCALE GENOMIC DNA]</scope>
    <source>
        <strain evidence="3">JCM 17591</strain>
    </source>
</reference>
<dbReference type="Gene3D" id="3.90.1340.10">
    <property type="entry name" value="Phage tail collar domain"/>
    <property type="match status" value="1"/>
</dbReference>
<evidence type="ECO:0000313" key="3">
    <source>
        <dbReference type="Proteomes" id="UP001501079"/>
    </source>
</evidence>
<dbReference type="Pfam" id="PF07484">
    <property type="entry name" value="Collar"/>
    <property type="match status" value="1"/>
</dbReference>
<sequence length="178" mass="17477">MATDQYIGEIRAVGFNFAPSGWALCNGQLLPIAQNTALFSILGTQYGGNGTSTFALPNLNGAAALGQGAGPGLTARSVGESGGAESVTLSQAQLPAHTHAATAVAAVGTQGSPSGAIFAEPRAGRAPVPAYAAPGTSTATLSPTAVLPAGGGLPHNNLPPSLAVNYIIALQGNYPSRG</sequence>
<gene>
    <name evidence="2" type="ORF">GCM10022287_02080</name>
</gene>